<name>A0A1U9NRB4_9BACT</name>
<reference evidence="8" key="1">
    <citation type="submission" date="2017-02" db="EMBL/GenBank/DDBJ databases">
        <title>Comparative genomics and description of representatives of a novel lineage of planctomycetes thriving in anoxic sediments.</title>
        <authorList>
            <person name="Spring S."/>
            <person name="Bunk B."/>
            <person name="Sproer C."/>
        </authorList>
    </citation>
    <scope>NUCLEOTIDE SEQUENCE [LARGE SCALE GENOMIC DNA]</scope>
    <source>
        <strain evidence="8">ST-NAGAB-D1</strain>
    </source>
</reference>
<keyword evidence="2" id="KW-1003">Cell membrane</keyword>
<keyword evidence="7" id="KW-0328">Glycosyltransferase</keyword>
<feature type="transmembrane region" description="Helical" evidence="6">
    <location>
        <begin position="20"/>
        <end position="37"/>
    </location>
</feature>
<dbReference type="RefSeq" id="WP_146663940.1">
    <property type="nucleotide sequence ID" value="NZ_CP019791.1"/>
</dbReference>
<feature type="transmembrane region" description="Helical" evidence="6">
    <location>
        <begin position="134"/>
        <end position="157"/>
    </location>
</feature>
<dbReference type="Gene3D" id="1.10.357.140">
    <property type="entry name" value="UbiA prenyltransferase"/>
    <property type="match status" value="1"/>
</dbReference>
<proteinExistence type="predicted"/>
<protein>
    <submittedName>
        <fullName evidence="7">Decaprenyl-phosphate phosphoribosyltransferase</fullName>
        <ecNumber evidence="7">2.4.2.45</ecNumber>
    </submittedName>
</protein>
<dbReference type="GO" id="GO:0016765">
    <property type="term" value="F:transferase activity, transferring alkyl or aryl (other than methyl) groups"/>
    <property type="evidence" value="ECO:0007669"/>
    <property type="project" value="InterPro"/>
</dbReference>
<dbReference type="NCBIfam" id="NF008977">
    <property type="entry name" value="PRK12324.1-2"/>
    <property type="match status" value="1"/>
</dbReference>
<evidence type="ECO:0000256" key="5">
    <source>
        <dbReference type="ARBA" id="ARBA00023136"/>
    </source>
</evidence>
<organism evidence="7 8">
    <name type="scientific">Anaerohalosphaera lusitana</name>
    <dbReference type="NCBI Taxonomy" id="1936003"/>
    <lineage>
        <taxon>Bacteria</taxon>
        <taxon>Pseudomonadati</taxon>
        <taxon>Planctomycetota</taxon>
        <taxon>Phycisphaerae</taxon>
        <taxon>Sedimentisphaerales</taxon>
        <taxon>Anaerohalosphaeraceae</taxon>
        <taxon>Anaerohalosphaera</taxon>
    </lineage>
</organism>
<dbReference type="OrthoDB" id="9803632at2"/>
<feature type="transmembrane region" description="Helical" evidence="6">
    <location>
        <begin position="95"/>
        <end position="122"/>
    </location>
</feature>
<dbReference type="InterPro" id="IPR000537">
    <property type="entry name" value="UbiA_prenyltransferase"/>
</dbReference>
<keyword evidence="7" id="KW-0808">Transferase</keyword>
<feature type="transmembrane region" description="Helical" evidence="6">
    <location>
        <begin position="43"/>
        <end position="62"/>
    </location>
</feature>
<keyword evidence="8" id="KW-1185">Reference proteome</keyword>
<feature type="transmembrane region" description="Helical" evidence="6">
    <location>
        <begin position="208"/>
        <end position="229"/>
    </location>
</feature>
<gene>
    <name evidence="7" type="ORF">STSP2_03551</name>
</gene>
<dbReference type="Proteomes" id="UP000189674">
    <property type="component" value="Chromosome"/>
</dbReference>
<keyword evidence="3 6" id="KW-0812">Transmembrane</keyword>
<feature type="transmembrane region" description="Helical" evidence="6">
    <location>
        <begin position="241"/>
        <end position="258"/>
    </location>
</feature>
<keyword evidence="5 6" id="KW-0472">Membrane</keyword>
<dbReference type="GO" id="GO:0009247">
    <property type="term" value="P:glycolipid biosynthetic process"/>
    <property type="evidence" value="ECO:0007669"/>
    <property type="project" value="TreeGrafter"/>
</dbReference>
<dbReference type="InterPro" id="IPR044878">
    <property type="entry name" value="UbiA_sf"/>
</dbReference>
<dbReference type="PANTHER" id="PTHR11048">
    <property type="entry name" value="PRENYLTRANSFERASES"/>
    <property type="match status" value="1"/>
</dbReference>
<dbReference type="EMBL" id="CP019791">
    <property type="protein sequence ID" value="AQT70345.1"/>
    <property type="molecule type" value="Genomic_DNA"/>
</dbReference>
<evidence type="ECO:0000313" key="8">
    <source>
        <dbReference type="Proteomes" id="UP000189674"/>
    </source>
</evidence>
<dbReference type="NCBIfam" id="NF008978">
    <property type="entry name" value="PRK12324.1-4"/>
    <property type="match status" value="1"/>
</dbReference>
<dbReference type="PANTHER" id="PTHR11048:SF5">
    <property type="entry name" value="DECAPRENYL-PHOSPHATE PHOSPHORIBOSYLTRANSFERASE"/>
    <property type="match status" value="1"/>
</dbReference>
<dbReference type="KEGG" id="alus:STSP2_03551"/>
<keyword evidence="4 6" id="KW-1133">Transmembrane helix</keyword>
<dbReference type="GO" id="GO:0005886">
    <property type="term" value="C:plasma membrane"/>
    <property type="evidence" value="ECO:0007669"/>
    <property type="project" value="TreeGrafter"/>
</dbReference>
<feature type="transmembrane region" description="Helical" evidence="6">
    <location>
        <begin position="164"/>
        <end position="183"/>
    </location>
</feature>
<comment type="subcellular location">
    <subcellularLocation>
        <location evidence="1">Membrane</location>
        <topology evidence="1">Multi-pass membrane protein</topology>
    </subcellularLocation>
</comment>
<evidence type="ECO:0000313" key="7">
    <source>
        <dbReference type="EMBL" id="AQT70345.1"/>
    </source>
</evidence>
<dbReference type="GO" id="GO:0016757">
    <property type="term" value="F:glycosyltransferase activity"/>
    <property type="evidence" value="ECO:0007669"/>
    <property type="project" value="UniProtKB-KW"/>
</dbReference>
<dbReference type="Pfam" id="PF01040">
    <property type="entry name" value="UbiA"/>
    <property type="match status" value="1"/>
</dbReference>
<evidence type="ECO:0000256" key="2">
    <source>
        <dbReference type="ARBA" id="ARBA00022475"/>
    </source>
</evidence>
<sequence length="307" mass="34201">MASRSAVADYLKLARPHNWIKNVVVLMPIIFGMSMHIPSAWLHSIAAVIAFCFVSSFAYILNDIRDLEADRRHPVKRTRPLAAGKISVKDALIEAVILMIFAAAISLAVSPALLAMIILYAVLQVAYSLLLKNFVLIDVIVIAIGFVLRAVAGAVAISVQISPWLFICLFTICLFMGFCKRYNEMMTLANGKDAHYHRATLIEYTPDLLTHLISTSAGIAIITFLLYSISERTTAAFGTNYLVYSLPFVVYGIFRFALLSMKGAYSDPTDIMLKDRPFQATVMLWIIFAAIITLYGKEIAAWFRQLM</sequence>
<dbReference type="CDD" id="cd13963">
    <property type="entry name" value="PT_UbiA_2"/>
    <property type="match status" value="1"/>
</dbReference>
<evidence type="ECO:0000256" key="6">
    <source>
        <dbReference type="SAM" id="Phobius"/>
    </source>
</evidence>
<evidence type="ECO:0000256" key="3">
    <source>
        <dbReference type="ARBA" id="ARBA00022692"/>
    </source>
</evidence>
<feature type="transmembrane region" description="Helical" evidence="6">
    <location>
        <begin position="278"/>
        <end position="296"/>
    </location>
</feature>
<dbReference type="STRING" id="1936003.STSP2_03551"/>
<dbReference type="InterPro" id="IPR039653">
    <property type="entry name" value="Prenyltransferase"/>
</dbReference>
<dbReference type="AlphaFoldDB" id="A0A1U9NRB4"/>
<dbReference type="EC" id="2.4.2.45" evidence="7"/>
<accession>A0A1U9NRB4</accession>
<evidence type="ECO:0000256" key="1">
    <source>
        <dbReference type="ARBA" id="ARBA00004141"/>
    </source>
</evidence>
<evidence type="ECO:0000256" key="4">
    <source>
        <dbReference type="ARBA" id="ARBA00022989"/>
    </source>
</evidence>